<evidence type="ECO:0000313" key="13">
    <source>
        <dbReference type="Proteomes" id="UP000002358"/>
    </source>
</evidence>
<sequence>MFKNVVIILGSSKNHQKSIISCLTFICELLNVVFFVRPAKIYNSIIENHLEEIDYSLKYYVEPFSYANLELSKVKNYDYVKDIVKKKIIEEYKTNPSIFKTTISSMEYLKEYKIFTIEFHRVETPFIIGIWIFFASLAKIAGFHMAPKFSKIFPESCLLIVVGVVIGLFLFQINNVHMSPLTPDTFFLYMLPPIILDAGYFMPNRLFFDHLGTILLFAVIGTIFNTLSIGFTLWLIGRSGFFSCETPILDMLLFAALISAVDPVAVLAVFEEIHVNEILYIVVFGESLLNDAVTVVLYHMFEAYSEMGHHRISYSDILSGLASFFVVAIGGTIIGVIWGFTTGFVTRFTNQVRVIEPIFIFVMAYLAYLTAEIFHMSGILA</sequence>
<dbReference type="GO" id="GO:0005886">
    <property type="term" value="C:plasma membrane"/>
    <property type="evidence" value="ECO:0007669"/>
    <property type="project" value="TreeGrafter"/>
</dbReference>
<evidence type="ECO:0000256" key="8">
    <source>
        <dbReference type="ARBA" id="ARBA00023201"/>
    </source>
</evidence>
<dbReference type="GO" id="GO:0015386">
    <property type="term" value="F:potassium:proton antiporter activity"/>
    <property type="evidence" value="ECO:0007669"/>
    <property type="project" value="TreeGrafter"/>
</dbReference>
<dbReference type="SMR" id="A0A7M7QM65"/>
<keyword evidence="8 9" id="KW-0739">Sodium transport</keyword>
<dbReference type="Proteomes" id="UP000002358">
    <property type="component" value="Unassembled WGS sequence"/>
</dbReference>
<evidence type="ECO:0000313" key="12">
    <source>
        <dbReference type="EnsemblMetazoa" id="XP_031788568"/>
    </source>
</evidence>
<keyword evidence="9" id="KW-0050">Antiport</keyword>
<dbReference type="EnsemblMetazoa" id="XM_031932708">
    <property type="protein sequence ID" value="XP_031788568"/>
    <property type="gene ID" value="LOC107981625"/>
</dbReference>
<evidence type="ECO:0000256" key="6">
    <source>
        <dbReference type="ARBA" id="ARBA00023065"/>
    </source>
</evidence>
<dbReference type="GeneID" id="107981625"/>
<dbReference type="NCBIfam" id="TIGR00840">
    <property type="entry name" value="b_cpa1"/>
    <property type="match status" value="1"/>
</dbReference>
<evidence type="ECO:0000256" key="4">
    <source>
        <dbReference type="ARBA" id="ARBA00022989"/>
    </source>
</evidence>
<feature type="transmembrane region" description="Helical" evidence="10">
    <location>
        <begin position="126"/>
        <end position="146"/>
    </location>
</feature>
<feature type="transmembrane region" description="Helical" evidence="10">
    <location>
        <begin position="318"/>
        <end position="338"/>
    </location>
</feature>
<evidence type="ECO:0000256" key="3">
    <source>
        <dbReference type="ARBA" id="ARBA00022692"/>
    </source>
</evidence>
<feature type="transmembrane region" description="Helical" evidence="10">
    <location>
        <begin position="278"/>
        <end position="298"/>
    </location>
</feature>
<feature type="transmembrane region" description="Helical" evidence="10">
    <location>
        <begin position="248"/>
        <end position="266"/>
    </location>
</feature>
<dbReference type="InterPro" id="IPR006153">
    <property type="entry name" value="Cation/H_exchanger_TM"/>
</dbReference>
<evidence type="ECO:0000256" key="7">
    <source>
        <dbReference type="ARBA" id="ARBA00023136"/>
    </source>
</evidence>
<evidence type="ECO:0000256" key="9">
    <source>
        <dbReference type="RuleBase" id="RU003722"/>
    </source>
</evidence>
<feature type="domain" description="Cation/H+ exchanger transmembrane" evidence="11">
    <location>
        <begin position="136"/>
        <end position="381"/>
    </location>
</feature>
<name>A0A7M7QM65_NASVI</name>
<keyword evidence="2 9" id="KW-0813">Transport</keyword>
<dbReference type="RefSeq" id="XP_031788568.1">
    <property type="nucleotide sequence ID" value="XM_031932708.2"/>
</dbReference>
<keyword evidence="5" id="KW-0915">Sodium</keyword>
<feature type="transmembrane region" description="Helical" evidence="10">
    <location>
        <begin position="152"/>
        <end position="173"/>
    </location>
</feature>
<reference evidence="12" key="1">
    <citation type="submission" date="2021-01" db="UniProtKB">
        <authorList>
            <consortium name="EnsemblMetazoa"/>
        </authorList>
    </citation>
    <scope>IDENTIFICATION</scope>
</reference>
<dbReference type="PRINTS" id="PR01084">
    <property type="entry name" value="NAHEXCHNGR"/>
</dbReference>
<feature type="transmembrane region" description="Helical" evidence="10">
    <location>
        <begin position="214"/>
        <end position="236"/>
    </location>
</feature>
<proteinExistence type="inferred from homology"/>
<evidence type="ECO:0000256" key="5">
    <source>
        <dbReference type="ARBA" id="ARBA00023053"/>
    </source>
</evidence>
<keyword evidence="3 9" id="KW-0812">Transmembrane</keyword>
<feature type="transmembrane region" description="Helical" evidence="10">
    <location>
        <begin position="185"/>
        <end position="202"/>
    </location>
</feature>
<dbReference type="Gene3D" id="6.10.140.1330">
    <property type="match status" value="1"/>
</dbReference>
<evidence type="ECO:0000256" key="2">
    <source>
        <dbReference type="ARBA" id="ARBA00022448"/>
    </source>
</evidence>
<dbReference type="Pfam" id="PF00999">
    <property type="entry name" value="Na_H_Exchanger"/>
    <property type="match status" value="1"/>
</dbReference>
<protein>
    <recommendedName>
        <fullName evidence="9">Sodium/hydrogen exchanger</fullName>
    </recommendedName>
</protein>
<organism evidence="12 13">
    <name type="scientific">Nasonia vitripennis</name>
    <name type="common">Parasitic wasp</name>
    <dbReference type="NCBI Taxonomy" id="7425"/>
    <lineage>
        <taxon>Eukaryota</taxon>
        <taxon>Metazoa</taxon>
        <taxon>Ecdysozoa</taxon>
        <taxon>Arthropoda</taxon>
        <taxon>Hexapoda</taxon>
        <taxon>Insecta</taxon>
        <taxon>Pterygota</taxon>
        <taxon>Neoptera</taxon>
        <taxon>Endopterygota</taxon>
        <taxon>Hymenoptera</taxon>
        <taxon>Apocrita</taxon>
        <taxon>Proctotrupomorpha</taxon>
        <taxon>Chalcidoidea</taxon>
        <taxon>Pteromalidae</taxon>
        <taxon>Pteromalinae</taxon>
        <taxon>Nasonia</taxon>
    </lineage>
</organism>
<feature type="transmembrane region" description="Helical" evidence="10">
    <location>
        <begin position="358"/>
        <end position="380"/>
    </location>
</feature>
<keyword evidence="4 10" id="KW-1133">Transmembrane helix</keyword>
<comment type="similarity">
    <text evidence="9">Belongs to the monovalent cation:proton antiporter 1 (CPA1) transporter (TC 2.A.36) family.</text>
</comment>
<dbReference type="InterPro" id="IPR018422">
    <property type="entry name" value="Cation/H_exchanger_CPA1"/>
</dbReference>
<dbReference type="AlphaFoldDB" id="A0A7M7QM65"/>
<dbReference type="PANTHER" id="PTHR10110">
    <property type="entry name" value="SODIUM/HYDROGEN EXCHANGER"/>
    <property type="match status" value="1"/>
</dbReference>
<keyword evidence="13" id="KW-1185">Reference proteome</keyword>
<dbReference type="GO" id="GO:0098719">
    <property type="term" value="P:sodium ion import across plasma membrane"/>
    <property type="evidence" value="ECO:0007669"/>
    <property type="project" value="TreeGrafter"/>
</dbReference>
<evidence type="ECO:0000256" key="10">
    <source>
        <dbReference type="SAM" id="Phobius"/>
    </source>
</evidence>
<keyword evidence="6 9" id="KW-0406">Ion transport</keyword>
<accession>A0A7M7QM65</accession>
<dbReference type="PANTHER" id="PTHR10110:SF98">
    <property type="entry name" value="SODIUM_HYDROGEN EXCHANGER"/>
    <property type="match status" value="1"/>
</dbReference>
<evidence type="ECO:0000259" key="11">
    <source>
        <dbReference type="Pfam" id="PF00999"/>
    </source>
</evidence>
<keyword evidence="7 10" id="KW-0472">Membrane</keyword>
<dbReference type="GO" id="GO:0015385">
    <property type="term" value="F:sodium:proton antiporter activity"/>
    <property type="evidence" value="ECO:0007669"/>
    <property type="project" value="InterPro"/>
</dbReference>
<evidence type="ECO:0000256" key="1">
    <source>
        <dbReference type="ARBA" id="ARBA00004141"/>
    </source>
</evidence>
<dbReference type="GO" id="GO:0051453">
    <property type="term" value="P:regulation of intracellular pH"/>
    <property type="evidence" value="ECO:0007669"/>
    <property type="project" value="TreeGrafter"/>
</dbReference>
<comment type="subcellular location">
    <subcellularLocation>
        <location evidence="1">Membrane</location>
        <topology evidence="1">Multi-pass membrane protein</topology>
    </subcellularLocation>
</comment>
<dbReference type="InterPro" id="IPR004709">
    <property type="entry name" value="NaH_exchanger"/>
</dbReference>